<evidence type="ECO:0000256" key="12">
    <source>
        <dbReference type="ARBA" id="ARBA00023204"/>
    </source>
</evidence>
<name>A0A6I3IAH8_9MICO</name>
<protein>
    <recommendedName>
        <fullName evidence="5">Adenine DNA glycosylase</fullName>
        <ecNumber evidence="4">3.2.2.31</ecNumber>
    </recommendedName>
</protein>
<evidence type="ECO:0000256" key="9">
    <source>
        <dbReference type="ARBA" id="ARBA00022801"/>
    </source>
</evidence>
<dbReference type="PANTHER" id="PTHR42944">
    <property type="entry name" value="ADENINE DNA GLYCOSYLASE"/>
    <property type="match status" value="1"/>
</dbReference>
<comment type="similarity">
    <text evidence="3">Belongs to the Nth/MutY family.</text>
</comment>
<dbReference type="Proteomes" id="UP000431092">
    <property type="component" value="Unassembled WGS sequence"/>
</dbReference>
<evidence type="ECO:0000256" key="6">
    <source>
        <dbReference type="ARBA" id="ARBA00022485"/>
    </source>
</evidence>
<evidence type="ECO:0000313" key="15">
    <source>
        <dbReference type="EMBL" id="MTB73204.1"/>
    </source>
</evidence>
<dbReference type="EC" id="3.2.2.31" evidence="4"/>
<comment type="caution">
    <text evidence="15">The sequence shown here is derived from an EMBL/GenBank/DDBJ whole genome shotgun (WGS) entry which is preliminary data.</text>
</comment>
<keyword evidence="11" id="KW-0411">Iron-sulfur</keyword>
<dbReference type="EMBL" id="WLVL01000048">
    <property type="protein sequence ID" value="MTB73204.1"/>
    <property type="molecule type" value="Genomic_DNA"/>
</dbReference>
<dbReference type="Gene3D" id="1.10.340.30">
    <property type="entry name" value="Hypothetical protein, domain 2"/>
    <property type="match status" value="1"/>
</dbReference>
<keyword evidence="6" id="KW-0004">4Fe-4S</keyword>
<dbReference type="GO" id="GO:0051539">
    <property type="term" value="F:4 iron, 4 sulfur cluster binding"/>
    <property type="evidence" value="ECO:0007669"/>
    <property type="project" value="UniProtKB-KW"/>
</dbReference>
<dbReference type="AlphaFoldDB" id="A0A6I3IAH8"/>
<organism evidence="15 16">
    <name type="scientific">Arsenicicoccus cauae</name>
    <dbReference type="NCBI Taxonomy" id="2663847"/>
    <lineage>
        <taxon>Bacteria</taxon>
        <taxon>Bacillati</taxon>
        <taxon>Actinomycetota</taxon>
        <taxon>Actinomycetes</taxon>
        <taxon>Micrococcales</taxon>
        <taxon>Intrasporangiaceae</taxon>
        <taxon>Arsenicicoccus</taxon>
    </lineage>
</organism>
<dbReference type="GO" id="GO:0032357">
    <property type="term" value="F:oxidized purine DNA binding"/>
    <property type="evidence" value="ECO:0007669"/>
    <property type="project" value="TreeGrafter"/>
</dbReference>
<dbReference type="RefSeq" id="WP_154594467.1">
    <property type="nucleotide sequence ID" value="NZ_CP171001.1"/>
</dbReference>
<dbReference type="SUPFAM" id="SSF48150">
    <property type="entry name" value="DNA-glycosylase"/>
    <property type="match status" value="1"/>
</dbReference>
<evidence type="ECO:0000256" key="7">
    <source>
        <dbReference type="ARBA" id="ARBA00022723"/>
    </source>
</evidence>
<dbReference type="Pfam" id="PF00633">
    <property type="entry name" value="HHH"/>
    <property type="match status" value="1"/>
</dbReference>
<accession>A0A6I3IAH8</accession>
<feature type="domain" description="HhH-GPD" evidence="14">
    <location>
        <begin position="36"/>
        <end position="188"/>
    </location>
</feature>
<dbReference type="GO" id="GO:0006284">
    <property type="term" value="P:base-excision repair"/>
    <property type="evidence" value="ECO:0007669"/>
    <property type="project" value="InterPro"/>
</dbReference>
<dbReference type="Pfam" id="PF00730">
    <property type="entry name" value="HhH-GPD"/>
    <property type="match status" value="1"/>
</dbReference>
<keyword evidence="10" id="KW-0408">Iron</keyword>
<dbReference type="InterPro" id="IPR004035">
    <property type="entry name" value="Endouclease-III_FeS-bd_BS"/>
</dbReference>
<evidence type="ECO:0000256" key="10">
    <source>
        <dbReference type="ARBA" id="ARBA00023004"/>
    </source>
</evidence>
<evidence type="ECO:0000256" key="1">
    <source>
        <dbReference type="ARBA" id="ARBA00000843"/>
    </source>
</evidence>
<dbReference type="CDD" id="cd00056">
    <property type="entry name" value="ENDO3c"/>
    <property type="match status" value="1"/>
</dbReference>
<dbReference type="FunFam" id="1.10.340.30:FF:000003">
    <property type="entry name" value="A/G-specific adenine glycosylase"/>
    <property type="match status" value="1"/>
</dbReference>
<evidence type="ECO:0000256" key="11">
    <source>
        <dbReference type="ARBA" id="ARBA00023014"/>
    </source>
</evidence>
<dbReference type="InterPro" id="IPR003651">
    <property type="entry name" value="Endonuclease3_FeS-loop_motif"/>
</dbReference>
<evidence type="ECO:0000256" key="3">
    <source>
        <dbReference type="ARBA" id="ARBA00008343"/>
    </source>
</evidence>
<keyword evidence="12" id="KW-0234">DNA repair</keyword>
<evidence type="ECO:0000256" key="13">
    <source>
        <dbReference type="ARBA" id="ARBA00023295"/>
    </source>
</evidence>
<dbReference type="InterPro" id="IPR011257">
    <property type="entry name" value="DNA_glycosylase"/>
</dbReference>
<dbReference type="GO" id="GO:0035485">
    <property type="term" value="F:adenine/guanine mispair binding"/>
    <property type="evidence" value="ECO:0007669"/>
    <property type="project" value="TreeGrafter"/>
</dbReference>
<dbReference type="InterPro" id="IPR044298">
    <property type="entry name" value="MIG/MutY"/>
</dbReference>
<gene>
    <name evidence="15" type="ORF">GGG17_14780</name>
</gene>
<dbReference type="SMART" id="SM00478">
    <property type="entry name" value="ENDO3c"/>
    <property type="match status" value="1"/>
</dbReference>
<dbReference type="SMART" id="SM00525">
    <property type="entry name" value="FES"/>
    <property type="match status" value="1"/>
</dbReference>
<dbReference type="PROSITE" id="PS00764">
    <property type="entry name" value="ENDONUCLEASE_III_1"/>
    <property type="match status" value="1"/>
</dbReference>
<dbReference type="GO" id="GO:0006298">
    <property type="term" value="P:mismatch repair"/>
    <property type="evidence" value="ECO:0007669"/>
    <property type="project" value="TreeGrafter"/>
</dbReference>
<dbReference type="InterPro" id="IPR000445">
    <property type="entry name" value="HhH_motif"/>
</dbReference>
<evidence type="ECO:0000259" key="14">
    <source>
        <dbReference type="SMART" id="SM00478"/>
    </source>
</evidence>
<dbReference type="PANTHER" id="PTHR42944:SF1">
    <property type="entry name" value="ADENINE DNA GLYCOSYLASE"/>
    <property type="match status" value="1"/>
</dbReference>
<reference evidence="15 16" key="1">
    <citation type="submission" date="2019-11" db="EMBL/GenBank/DDBJ databases">
        <title>Whole genome sequencing identifies a novel species of the genus Arsenicicoccus isolated from human blood.</title>
        <authorList>
            <person name="Jeong J.H."/>
            <person name="Kweon O.J."/>
            <person name="Kim H.R."/>
            <person name="Kim T.-H."/>
            <person name="Ha S.-M."/>
            <person name="Lee M.-K."/>
        </authorList>
    </citation>
    <scope>NUCLEOTIDE SEQUENCE [LARGE SCALE GENOMIC DNA]</scope>
    <source>
        <strain evidence="15 16">MKL-02</strain>
    </source>
</reference>
<keyword evidence="7" id="KW-0479">Metal-binding</keyword>
<dbReference type="InterPro" id="IPR003265">
    <property type="entry name" value="HhH-GPD_domain"/>
</dbReference>
<dbReference type="Gene3D" id="1.10.1670.10">
    <property type="entry name" value="Helix-hairpin-Helix base-excision DNA repair enzymes (C-terminal)"/>
    <property type="match status" value="1"/>
</dbReference>
<comment type="catalytic activity">
    <reaction evidence="1">
        <text>Hydrolyzes free adenine bases from 7,8-dihydro-8-oxoguanine:adenine mismatched double-stranded DNA, leaving an apurinic site.</text>
        <dbReference type="EC" id="3.2.2.31"/>
    </reaction>
</comment>
<dbReference type="GO" id="GO:0046872">
    <property type="term" value="F:metal ion binding"/>
    <property type="evidence" value="ECO:0007669"/>
    <property type="project" value="UniProtKB-KW"/>
</dbReference>
<evidence type="ECO:0000256" key="8">
    <source>
        <dbReference type="ARBA" id="ARBA00022763"/>
    </source>
</evidence>
<evidence type="ECO:0000256" key="2">
    <source>
        <dbReference type="ARBA" id="ARBA00001966"/>
    </source>
</evidence>
<keyword evidence="13" id="KW-0326">Glycosidase</keyword>
<dbReference type="GO" id="GO:0034039">
    <property type="term" value="F:8-oxo-7,8-dihydroguanine DNA N-glycosylase activity"/>
    <property type="evidence" value="ECO:0007669"/>
    <property type="project" value="TreeGrafter"/>
</dbReference>
<comment type="cofactor">
    <cofactor evidence="2">
        <name>[4Fe-4S] cluster</name>
        <dbReference type="ChEBI" id="CHEBI:49883"/>
    </cofactor>
</comment>
<dbReference type="Pfam" id="PF10576">
    <property type="entry name" value="EndIII_4Fe-2S"/>
    <property type="match status" value="1"/>
</dbReference>
<keyword evidence="16" id="KW-1185">Reference proteome</keyword>
<dbReference type="InterPro" id="IPR023170">
    <property type="entry name" value="HhH_base_excis_C"/>
</dbReference>
<dbReference type="GO" id="GO:0000701">
    <property type="term" value="F:purine-specific mismatch base pair DNA N-glycosylase activity"/>
    <property type="evidence" value="ECO:0007669"/>
    <property type="project" value="UniProtKB-EC"/>
</dbReference>
<keyword evidence="9" id="KW-0378">Hydrolase</keyword>
<keyword evidence="8" id="KW-0227">DNA damage</keyword>
<proteinExistence type="inferred from homology"/>
<evidence type="ECO:0000313" key="16">
    <source>
        <dbReference type="Proteomes" id="UP000431092"/>
    </source>
</evidence>
<evidence type="ECO:0000256" key="5">
    <source>
        <dbReference type="ARBA" id="ARBA00022023"/>
    </source>
</evidence>
<evidence type="ECO:0000256" key="4">
    <source>
        <dbReference type="ARBA" id="ARBA00012045"/>
    </source>
</evidence>
<sequence>MDLHQPILQWYADHRRDLPWRHDDCSPWGVLVSEVMLQQTPVARVLPVWLEWMERWPTPGDLALAPAGDAVRAWGRLGYPRRALRLHQCATAIVEHHDGQVPTTEATLLTLPGVGAYTAAAVACFAHGERTVVVDTNVRRVQARTVSGVALPAPSLSRAETDLAAELVPADPATARVWNVAVMELGALVCTARSPRCTDCPVADLCVWRRAGRPPYDGPPRRSQGWEGTDRQVRGAMMAVLRAADGAVTLADLAPACPDDELRRMRCLDGLVSDGLVEPVALGRYRLPA</sequence>